<dbReference type="OrthoDB" id="1072981at2"/>
<dbReference type="RefSeq" id="WP_088258283.1">
    <property type="nucleotide sequence ID" value="NZ_NIDE01000014.1"/>
</dbReference>
<dbReference type="Proteomes" id="UP000214646">
    <property type="component" value="Unassembled WGS sequence"/>
</dbReference>
<keyword evidence="1" id="KW-0472">Membrane</keyword>
<comment type="caution">
    <text evidence="2">The sequence shown here is derived from an EMBL/GenBank/DDBJ whole genome shotgun (WGS) entry which is preliminary data.</text>
</comment>
<evidence type="ECO:0000313" key="3">
    <source>
        <dbReference type="Proteomes" id="UP000214646"/>
    </source>
</evidence>
<accession>A0A225DAB8</accession>
<feature type="transmembrane region" description="Helical" evidence="1">
    <location>
        <begin position="87"/>
        <end position="108"/>
    </location>
</feature>
<organism evidence="2 3">
    <name type="scientific">Fimbriiglobus ruber</name>
    <dbReference type="NCBI Taxonomy" id="1908690"/>
    <lineage>
        <taxon>Bacteria</taxon>
        <taxon>Pseudomonadati</taxon>
        <taxon>Planctomycetota</taxon>
        <taxon>Planctomycetia</taxon>
        <taxon>Gemmatales</taxon>
        <taxon>Gemmataceae</taxon>
        <taxon>Fimbriiglobus</taxon>
    </lineage>
</organism>
<name>A0A225DAB8_9BACT</name>
<dbReference type="InterPro" id="IPR012861">
    <property type="entry name" value="DUF1634"/>
</dbReference>
<keyword evidence="1" id="KW-0812">Transmembrane</keyword>
<evidence type="ECO:0008006" key="4">
    <source>
        <dbReference type="Google" id="ProtNLM"/>
    </source>
</evidence>
<gene>
    <name evidence="2" type="ORF">FRUB_07621</name>
</gene>
<keyword evidence="3" id="KW-1185">Reference proteome</keyword>
<evidence type="ECO:0000256" key="1">
    <source>
        <dbReference type="SAM" id="Phobius"/>
    </source>
</evidence>
<evidence type="ECO:0000313" key="2">
    <source>
        <dbReference type="EMBL" id="OWK38501.1"/>
    </source>
</evidence>
<keyword evidence="1" id="KW-1133">Transmembrane helix</keyword>
<feature type="transmembrane region" description="Helical" evidence="1">
    <location>
        <begin position="21"/>
        <end position="39"/>
    </location>
</feature>
<feature type="transmembrane region" description="Helical" evidence="1">
    <location>
        <begin position="59"/>
        <end position="80"/>
    </location>
</feature>
<proteinExistence type="predicted"/>
<dbReference type="Pfam" id="PF07843">
    <property type="entry name" value="DUF1634"/>
    <property type="match status" value="1"/>
</dbReference>
<dbReference type="AlphaFoldDB" id="A0A225DAB8"/>
<reference evidence="3" key="1">
    <citation type="submission" date="2017-06" db="EMBL/GenBank/DDBJ databases">
        <title>Genome analysis of Fimbriiglobus ruber SP5, the first member of the order Planctomycetales with confirmed chitinolytic capability.</title>
        <authorList>
            <person name="Ravin N.V."/>
            <person name="Rakitin A.L."/>
            <person name="Ivanova A.A."/>
            <person name="Beletsky A.V."/>
            <person name="Kulichevskaya I.S."/>
            <person name="Mardanov A.V."/>
            <person name="Dedysh S.N."/>
        </authorList>
    </citation>
    <scope>NUCLEOTIDE SEQUENCE [LARGE SCALE GENOMIC DNA]</scope>
    <source>
        <strain evidence="3">SP5</strain>
    </source>
</reference>
<dbReference type="EMBL" id="NIDE01000014">
    <property type="protein sequence ID" value="OWK38501.1"/>
    <property type="molecule type" value="Genomic_DNA"/>
</dbReference>
<protein>
    <recommendedName>
        <fullName evidence="4">DUF1634 domain-containing protein</fullName>
    </recommendedName>
</protein>
<sequence>MDAAVSSSRRLERFLAGLLQYGTWLASVATALGTALLLAEEYWNVQNPGLVSGTRVVTAGIALFILLPVARVLVMLAFFLRERDYRFVAIAALVLMIIFLGFGLGMSVPSHMQGAH</sequence>